<dbReference type="InterPro" id="IPR015413">
    <property type="entry name" value="Methionyl/Leucyl_tRNA_Synth"/>
</dbReference>
<dbReference type="PANTHER" id="PTHR45765:SF1">
    <property type="entry name" value="METHIONINE--TRNA LIGASE, CYTOPLASMIC"/>
    <property type="match status" value="1"/>
</dbReference>
<keyword evidence="1" id="KW-0436">Ligase</keyword>
<evidence type="ECO:0000256" key="2">
    <source>
        <dbReference type="ARBA" id="ARBA00022741"/>
    </source>
</evidence>
<dbReference type="Gene3D" id="1.10.730.10">
    <property type="entry name" value="Isoleucyl-tRNA Synthetase, Domain 1"/>
    <property type="match status" value="1"/>
</dbReference>
<dbReference type="SUPFAM" id="SSF52374">
    <property type="entry name" value="Nucleotidylyl transferase"/>
    <property type="match status" value="1"/>
</dbReference>
<dbReference type="AlphaFoldDB" id="A0A1G9D9T8"/>
<proteinExistence type="predicted"/>
<dbReference type="Gene3D" id="3.40.50.620">
    <property type="entry name" value="HUPs"/>
    <property type="match status" value="1"/>
</dbReference>
<evidence type="ECO:0000313" key="8">
    <source>
        <dbReference type="Proteomes" id="UP000199050"/>
    </source>
</evidence>
<name>A0A1G9D9T8_9BACL</name>
<dbReference type="EMBL" id="FNDX01000047">
    <property type="protein sequence ID" value="SDK60666.1"/>
    <property type="molecule type" value="Genomic_DNA"/>
</dbReference>
<organism evidence="7 8">
    <name type="scientific">Paenibacillus typhae</name>
    <dbReference type="NCBI Taxonomy" id="1174501"/>
    <lineage>
        <taxon>Bacteria</taxon>
        <taxon>Bacillati</taxon>
        <taxon>Bacillota</taxon>
        <taxon>Bacilli</taxon>
        <taxon>Bacillales</taxon>
        <taxon>Paenibacillaceae</taxon>
        <taxon>Paenibacillus</taxon>
    </lineage>
</organism>
<evidence type="ECO:0000256" key="4">
    <source>
        <dbReference type="ARBA" id="ARBA00022917"/>
    </source>
</evidence>
<keyword evidence="3" id="KW-0067">ATP-binding</keyword>
<reference evidence="8" key="1">
    <citation type="submission" date="2016-10" db="EMBL/GenBank/DDBJ databases">
        <authorList>
            <person name="Varghese N."/>
            <person name="Submissions S."/>
        </authorList>
    </citation>
    <scope>NUCLEOTIDE SEQUENCE [LARGE SCALE GENOMIC DNA]</scope>
    <source>
        <strain evidence="8">CGMCC 1.11012</strain>
    </source>
</reference>
<dbReference type="InterPro" id="IPR023458">
    <property type="entry name" value="Met-tRNA_ligase_1"/>
</dbReference>
<keyword evidence="5 7" id="KW-0030">Aminoacyl-tRNA synthetase</keyword>
<protein>
    <submittedName>
        <fullName evidence="7">Methionyl-tRNA synthetase</fullName>
    </submittedName>
</protein>
<feature type="domain" description="Methionyl/Leucyl tRNA synthetase" evidence="6">
    <location>
        <begin position="1"/>
        <end position="71"/>
    </location>
</feature>
<dbReference type="GO" id="GO:0005829">
    <property type="term" value="C:cytosol"/>
    <property type="evidence" value="ECO:0007669"/>
    <property type="project" value="TreeGrafter"/>
</dbReference>
<evidence type="ECO:0000259" key="6">
    <source>
        <dbReference type="Pfam" id="PF09334"/>
    </source>
</evidence>
<gene>
    <name evidence="7" type="ORF">SAMN05216192_1476</name>
</gene>
<dbReference type="GO" id="GO:0004825">
    <property type="term" value="F:methionine-tRNA ligase activity"/>
    <property type="evidence" value="ECO:0007669"/>
    <property type="project" value="InterPro"/>
</dbReference>
<dbReference type="InterPro" id="IPR014729">
    <property type="entry name" value="Rossmann-like_a/b/a_fold"/>
</dbReference>
<sequence>MTLEGQKFSTSRNWAVWVPDILSRYQPDSLRYFLIANGPEKRDTDFSWREFIHSHNSELLGAFGNFVNRTLAFINKAFDGRVPQGEANPLWSDTINKSYSKAGKLIEAGRFKDALSPGQP</sequence>
<evidence type="ECO:0000256" key="1">
    <source>
        <dbReference type="ARBA" id="ARBA00022598"/>
    </source>
</evidence>
<evidence type="ECO:0000313" key="7">
    <source>
        <dbReference type="EMBL" id="SDK60666.1"/>
    </source>
</evidence>
<dbReference type="GO" id="GO:0005524">
    <property type="term" value="F:ATP binding"/>
    <property type="evidence" value="ECO:0007669"/>
    <property type="project" value="UniProtKB-KW"/>
</dbReference>
<evidence type="ECO:0000256" key="3">
    <source>
        <dbReference type="ARBA" id="ARBA00022840"/>
    </source>
</evidence>
<dbReference type="PANTHER" id="PTHR45765">
    <property type="entry name" value="METHIONINE--TRNA LIGASE"/>
    <property type="match status" value="1"/>
</dbReference>
<keyword evidence="2" id="KW-0547">Nucleotide-binding</keyword>
<dbReference type="GO" id="GO:0006431">
    <property type="term" value="P:methionyl-tRNA aminoacylation"/>
    <property type="evidence" value="ECO:0007669"/>
    <property type="project" value="TreeGrafter"/>
</dbReference>
<dbReference type="Proteomes" id="UP000199050">
    <property type="component" value="Unassembled WGS sequence"/>
</dbReference>
<dbReference type="Pfam" id="PF09334">
    <property type="entry name" value="tRNA-synt_1g"/>
    <property type="match status" value="1"/>
</dbReference>
<dbReference type="STRING" id="1174501.SAMN05216192_1476"/>
<keyword evidence="4" id="KW-0648">Protein biosynthesis</keyword>
<accession>A0A1G9D9T8</accession>
<keyword evidence="8" id="KW-1185">Reference proteome</keyword>
<evidence type="ECO:0000256" key="5">
    <source>
        <dbReference type="ARBA" id="ARBA00023146"/>
    </source>
</evidence>